<dbReference type="PROSITE" id="PS50832">
    <property type="entry name" value="S1_IF1_TYPE"/>
    <property type="match status" value="1"/>
</dbReference>
<reference evidence="10 11" key="1">
    <citation type="journal article" date="2021" name="Environ. Microbiol.">
        <title>New insights into the diversity and evolution of the archaeal mobilome from three complete genomes of Saccharolobus shibatae.</title>
        <authorList>
            <person name="Medvedeva S."/>
            <person name="Brandt D."/>
            <person name="Cvirkaite-Krupovic V."/>
            <person name="Liu Y."/>
            <person name="Severinov K."/>
            <person name="Ishino S."/>
            <person name="Ishino Y."/>
            <person name="Prangishvili D."/>
            <person name="Kalinowski J."/>
            <person name="Krupovic M."/>
        </authorList>
    </citation>
    <scope>NUCLEOTIDE SEQUENCE [LARGE SCALE GENOMIC DNA]</scope>
    <source>
        <strain evidence="9">BEU9</strain>
        <strain evidence="10 11">S38A</strain>
    </source>
</reference>
<comment type="function">
    <text evidence="4 5 7">Seems to be required for maximal rate of protein biosynthesis. Enhances ribosome dissociation into subunits and stabilizes the binding of the initiator Met-tRNA(I) to 40 S ribosomal subunits.</text>
</comment>
<dbReference type="CDD" id="cd05793">
    <property type="entry name" value="S1_IF1A"/>
    <property type="match status" value="1"/>
</dbReference>
<dbReference type="Pfam" id="PF01176">
    <property type="entry name" value="eIF-1a"/>
    <property type="match status" value="1"/>
</dbReference>
<dbReference type="AlphaFoldDB" id="A0A8F5C0G9"/>
<proteinExistence type="inferred from homology"/>
<dbReference type="InterPro" id="IPR006196">
    <property type="entry name" value="RNA-binding_domain_S1_IF1"/>
</dbReference>
<keyword evidence="3 5" id="KW-0648">Protein biosynthesis</keyword>
<sequence length="108" mass="12490">MPKKDRAQEAPSRDVPKPEEGQTICVVKKMLGGDHLIVLCMDGKERLARIPGKIRKKMWMREGDVVLVGIWDFQPNRCDILYKYGNDEIKRLVNENIISREVIDQLRG</sequence>
<dbReference type="GeneID" id="65562811"/>
<name>A0A8F5C0G9_9CREN</name>
<dbReference type="InterPro" id="IPR001253">
    <property type="entry name" value="TIF_eIF-1A"/>
</dbReference>
<gene>
    <name evidence="5" type="primary">eif1a</name>
    <name evidence="9" type="ORF">J5U21_01332</name>
    <name evidence="10" type="ORF">J5U22_01247</name>
</gene>
<dbReference type="NCBIfam" id="NF003085">
    <property type="entry name" value="PRK04012.1-5"/>
    <property type="match status" value="1"/>
</dbReference>
<evidence type="ECO:0000256" key="4">
    <source>
        <dbReference type="ARBA" id="ARBA00025502"/>
    </source>
</evidence>
<dbReference type="EMBL" id="CP077715">
    <property type="protein sequence ID" value="QXJ31681.1"/>
    <property type="molecule type" value="Genomic_DNA"/>
</dbReference>
<evidence type="ECO:0000259" key="8">
    <source>
        <dbReference type="PROSITE" id="PS50832"/>
    </source>
</evidence>
<keyword evidence="2 5" id="KW-0396">Initiation factor</keyword>
<dbReference type="PANTHER" id="PTHR21668">
    <property type="entry name" value="EIF-1A"/>
    <property type="match status" value="1"/>
</dbReference>
<dbReference type="Proteomes" id="UP000694036">
    <property type="component" value="Chromosome"/>
</dbReference>
<dbReference type="GO" id="GO:0003723">
    <property type="term" value="F:RNA binding"/>
    <property type="evidence" value="ECO:0007669"/>
    <property type="project" value="InterPro"/>
</dbReference>
<dbReference type="NCBIfam" id="NF003082">
    <property type="entry name" value="PRK04012.1-1"/>
    <property type="match status" value="1"/>
</dbReference>
<dbReference type="NCBIfam" id="TIGR00523">
    <property type="entry name" value="eIF-1A"/>
    <property type="match status" value="1"/>
</dbReference>
<evidence type="ECO:0000256" key="5">
    <source>
        <dbReference type="HAMAP-Rule" id="MF_00216"/>
    </source>
</evidence>
<evidence type="ECO:0000256" key="2">
    <source>
        <dbReference type="ARBA" id="ARBA00022540"/>
    </source>
</evidence>
<evidence type="ECO:0000256" key="6">
    <source>
        <dbReference type="RuleBase" id="RU004364"/>
    </source>
</evidence>
<dbReference type="PROSITE" id="PS01262">
    <property type="entry name" value="IF1A"/>
    <property type="match status" value="1"/>
</dbReference>
<dbReference type="GO" id="GO:0003743">
    <property type="term" value="F:translation initiation factor activity"/>
    <property type="evidence" value="ECO:0007669"/>
    <property type="project" value="UniProtKB-UniRule"/>
</dbReference>
<evidence type="ECO:0000313" key="9">
    <source>
        <dbReference type="EMBL" id="QXJ31681.1"/>
    </source>
</evidence>
<dbReference type="SMART" id="SM00652">
    <property type="entry name" value="eIF1a"/>
    <property type="match status" value="1"/>
</dbReference>
<organism evidence="10 11">
    <name type="scientific">Saccharolobus shibatae</name>
    <dbReference type="NCBI Taxonomy" id="2286"/>
    <lineage>
        <taxon>Archaea</taxon>
        <taxon>Thermoproteota</taxon>
        <taxon>Thermoprotei</taxon>
        <taxon>Sulfolobales</taxon>
        <taxon>Sulfolobaceae</taxon>
        <taxon>Saccharolobus</taxon>
    </lineage>
</organism>
<evidence type="ECO:0000256" key="7">
    <source>
        <dbReference type="RuleBase" id="RU004365"/>
    </source>
</evidence>
<feature type="domain" description="S1-like" evidence="8">
    <location>
        <begin position="11"/>
        <end position="85"/>
    </location>
</feature>
<accession>A0A8F5C0G9</accession>
<dbReference type="HAMAP" id="MF_00216">
    <property type="entry name" value="aIF_1A"/>
    <property type="match status" value="1"/>
</dbReference>
<dbReference type="InterPro" id="IPR018104">
    <property type="entry name" value="TIF_eIF-1A_CS"/>
</dbReference>
<protein>
    <recommendedName>
        <fullName evidence="5">Translation initiation factor 1A</fullName>
        <shortName evidence="5">aIF-1A</shortName>
    </recommendedName>
</protein>
<dbReference type="EMBL" id="CP077713">
    <property type="protein sequence ID" value="QXJ34700.1"/>
    <property type="molecule type" value="Genomic_DNA"/>
</dbReference>
<dbReference type="Proteomes" id="UP000693941">
    <property type="component" value="Chromosome"/>
</dbReference>
<evidence type="ECO:0000313" key="11">
    <source>
        <dbReference type="Proteomes" id="UP000694036"/>
    </source>
</evidence>
<dbReference type="RefSeq" id="WP_218259944.1">
    <property type="nucleotide sequence ID" value="NZ_CP077713.1"/>
</dbReference>
<evidence type="ECO:0000256" key="1">
    <source>
        <dbReference type="ARBA" id="ARBA00007392"/>
    </source>
</evidence>
<dbReference type="NCBIfam" id="NF003084">
    <property type="entry name" value="PRK04012.1-3"/>
    <property type="match status" value="1"/>
</dbReference>
<keyword evidence="11" id="KW-1185">Reference proteome</keyword>
<evidence type="ECO:0000256" key="3">
    <source>
        <dbReference type="ARBA" id="ARBA00022917"/>
    </source>
</evidence>
<comment type="similarity">
    <text evidence="1 5 6">Belongs to the eIF-1A family.</text>
</comment>
<evidence type="ECO:0000313" key="10">
    <source>
        <dbReference type="EMBL" id="QXJ34700.1"/>
    </source>
</evidence>